<evidence type="ECO:0000313" key="2">
    <source>
        <dbReference type="Proteomes" id="UP000232688"/>
    </source>
</evidence>
<proteinExistence type="predicted"/>
<protein>
    <submittedName>
        <fullName evidence="1">Uncharacterized protein</fullName>
    </submittedName>
</protein>
<evidence type="ECO:0000313" key="1">
    <source>
        <dbReference type="EMBL" id="PKC73266.1"/>
    </source>
</evidence>
<dbReference type="VEuPathDB" id="FungiDB:RhiirA1_389081"/>
<dbReference type="Proteomes" id="UP000232688">
    <property type="component" value="Unassembled WGS sequence"/>
</dbReference>
<reference evidence="1 2" key="1">
    <citation type="submission" date="2017-10" db="EMBL/GenBank/DDBJ databases">
        <title>Extensive intraspecific genome diversity in a model arbuscular mycorrhizal fungus.</title>
        <authorList>
            <person name="Chen E.C.H."/>
            <person name="Morin E."/>
            <person name="Baudet D."/>
            <person name="Noel J."/>
            <person name="Ndikumana S."/>
            <person name="Charron P."/>
            <person name="St-Onge C."/>
            <person name="Giorgi J."/>
            <person name="Grigoriev I.V."/>
            <person name="Roux C."/>
            <person name="Martin F.M."/>
            <person name="Corradi N."/>
        </authorList>
    </citation>
    <scope>NUCLEOTIDE SEQUENCE [LARGE SCALE GENOMIC DNA]</scope>
    <source>
        <strain evidence="1 2">A1</strain>
    </source>
</reference>
<reference evidence="1 2" key="2">
    <citation type="submission" date="2017-10" db="EMBL/GenBank/DDBJ databases">
        <title>Genome analyses suggest a sexual origin of heterokaryosis in a supposedly ancient asexual fungus.</title>
        <authorList>
            <person name="Corradi N."/>
            <person name="Sedzielewska K."/>
            <person name="Noel J."/>
            <person name="Charron P."/>
            <person name="Farinelli L."/>
            <person name="Marton T."/>
            <person name="Kruger M."/>
            <person name="Pelin A."/>
            <person name="Brachmann A."/>
            <person name="Corradi N."/>
        </authorList>
    </citation>
    <scope>NUCLEOTIDE SEQUENCE [LARGE SCALE GENOMIC DNA]</scope>
    <source>
        <strain evidence="1 2">A1</strain>
    </source>
</reference>
<name>A0A2N0SCI7_9GLOM</name>
<organism evidence="1 2">
    <name type="scientific">Rhizophagus irregularis</name>
    <dbReference type="NCBI Taxonomy" id="588596"/>
    <lineage>
        <taxon>Eukaryota</taxon>
        <taxon>Fungi</taxon>
        <taxon>Fungi incertae sedis</taxon>
        <taxon>Mucoromycota</taxon>
        <taxon>Glomeromycotina</taxon>
        <taxon>Glomeromycetes</taxon>
        <taxon>Glomerales</taxon>
        <taxon>Glomeraceae</taxon>
        <taxon>Rhizophagus</taxon>
    </lineage>
</organism>
<gene>
    <name evidence="1" type="ORF">RhiirA1_389081</name>
</gene>
<comment type="caution">
    <text evidence="1">The sequence shown here is derived from an EMBL/GenBank/DDBJ whole genome shotgun (WGS) entry which is preliminary data.</text>
</comment>
<dbReference type="AlphaFoldDB" id="A0A2N0SCI7"/>
<sequence>MLLMEFEYQGQSPSQTNFVIPFMEFEYQPFVIPFMEFDYQGQSTSQTTFVTPLMEFDHQGQSTSQTNFVMPLMEFDHQGQSDFITPLIEFDHQSQSPFQTTNIVVIDDNENTNGRYNDENTNANKVILKVGDTFKDWNEVDVIINQYAKQNRFVAIKFRKDLDKVDKMIVR</sequence>
<dbReference type="VEuPathDB" id="FungiDB:RhiirFUN_010563"/>
<dbReference type="EMBL" id="LLXH01000092">
    <property type="protein sequence ID" value="PKC73266.1"/>
    <property type="molecule type" value="Genomic_DNA"/>
</dbReference>
<accession>A0A2N0SCI7</accession>